<evidence type="ECO:0000256" key="10">
    <source>
        <dbReference type="ARBA" id="ARBA00022840"/>
    </source>
</evidence>
<keyword evidence="12" id="KW-0902">Two-component regulatory system</keyword>
<dbReference type="InterPro" id="IPR004358">
    <property type="entry name" value="Sig_transdc_His_kin-like_C"/>
</dbReference>
<comment type="catalytic activity">
    <reaction evidence="1">
        <text>ATP + protein L-histidine = ADP + protein N-phospho-L-histidine.</text>
        <dbReference type="EC" id="2.7.13.3"/>
    </reaction>
</comment>
<evidence type="ECO:0000256" key="8">
    <source>
        <dbReference type="ARBA" id="ARBA00022741"/>
    </source>
</evidence>
<evidence type="ECO:0000256" key="13">
    <source>
        <dbReference type="ARBA" id="ARBA00023136"/>
    </source>
</evidence>
<dbReference type="Pfam" id="PF00512">
    <property type="entry name" value="HisKA"/>
    <property type="match status" value="1"/>
</dbReference>
<keyword evidence="10 16" id="KW-0067">ATP-binding</keyword>
<dbReference type="SUPFAM" id="SSF47384">
    <property type="entry name" value="Homodimeric domain of signal transducing histidine kinase"/>
    <property type="match status" value="1"/>
</dbReference>
<dbReference type="PROSITE" id="PS50109">
    <property type="entry name" value="HIS_KIN"/>
    <property type="match status" value="1"/>
</dbReference>
<evidence type="ECO:0000259" key="15">
    <source>
        <dbReference type="PROSITE" id="PS50109"/>
    </source>
</evidence>
<dbReference type="SMART" id="SM00387">
    <property type="entry name" value="HATPase_c"/>
    <property type="match status" value="1"/>
</dbReference>
<evidence type="ECO:0000313" key="16">
    <source>
        <dbReference type="EMBL" id="MFD1225291.1"/>
    </source>
</evidence>
<keyword evidence="13 14" id="KW-0472">Membrane</keyword>
<evidence type="ECO:0000256" key="4">
    <source>
        <dbReference type="ARBA" id="ARBA00022475"/>
    </source>
</evidence>
<protein>
    <recommendedName>
        <fullName evidence="3">histidine kinase</fullName>
        <ecNumber evidence="3">2.7.13.3</ecNumber>
    </recommendedName>
</protein>
<sequence length="429" mass="48275">MDVINQLLLNMLIIITPVLLYQLFWGDRQNPNLTTTNKRVIAILSTIIAILCMTYPFRFSSGFFYDFRMIPLTICVIYAGLVPSILVFVAILAHRIYLGGDIAALICSTALLITLMFVVTRAKPYIVNQTRFRNVAAGAVLGLGIGMLSTLYSCIAFWFAGQRMDVTFWIYFISYSLFYGLTLGLVIYIIEQIRTNVRMRRQLQQTDKMNVLSDLAASFAHEIRNPMTVARGFMQIVKQPDLPEDKRQLYTSMVIEEIDKAHSIVNDYLAFAKPHLEAIELVDAKQLIEQAVISVTPYAKLCHVDIETELDEKLTISANKDKFVQCIMHLCKNGIEAMPNGGTLKIIGTLQNRTVCIDIIDHGIGMTPEEIRRLGTPFYSTRDKGTGLGMMVTYRVIQTIQGKIDVTSEVGKGTCFSLLIPSLHNSSYH</sequence>
<keyword evidence="6" id="KW-0808">Transferase</keyword>
<dbReference type="Pfam" id="PF07694">
    <property type="entry name" value="5TM-5TMR_LYT"/>
    <property type="match status" value="1"/>
</dbReference>
<evidence type="ECO:0000256" key="2">
    <source>
        <dbReference type="ARBA" id="ARBA00004651"/>
    </source>
</evidence>
<evidence type="ECO:0000256" key="14">
    <source>
        <dbReference type="SAM" id="Phobius"/>
    </source>
</evidence>
<dbReference type="PANTHER" id="PTHR43065:SF46">
    <property type="entry name" value="C4-DICARBOXYLATE TRANSPORT SENSOR PROTEIN DCTB"/>
    <property type="match status" value="1"/>
</dbReference>
<dbReference type="Proteomes" id="UP001597180">
    <property type="component" value="Unassembled WGS sequence"/>
</dbReference>
<name>A0ABW3UY64_9BACL</name>
<dbReference type="SUPFAM" id="SSF55874">
    <property type="entry name" value="ATPase domain of HSP90 chaperone/DNA topoisomerase II/histidine kinase"/>
    <property type="match status" value="1"/>
</dbReference>
<gene>
    <name evidence="16" type="ORF">ACFQ4B_34945</name>
</gene>
<evidence type="ECO:0000256" key="6">
    <source>
        <dbReference type="ARBA" id="ARBA00022679"/>
    </source>
</evidence>
<dbReference type="Gene3D" id="3.30.565.10">
    <property type="entry name" value="Histidine kinase-like ATPase, C-terminal domain"/>
    <property type="match status" value="1"/>
</dbReference>
<keyword evidence="7 14" id="KW-0812">Transmembrane</keyword>
<dbReference type="CDD" id="cd00082">
    <property type="entry name" value="HisKA"/>
    <property type="match status" value="1"/>
</dbReference>
<dbReference type="InterPro" id="IPR036890">
    <property type="entry name" value="HATPase_C_sf"/>
</dbReference>
<keyword evidence="9" id="KW-0418">Kinase</keyword>
<dbReference type="EC" id="2.7.13.3" evidence="3"/>
<dbReference type="Gene3D" id="1.10.287.130">
    <property type="match status" value="1"/>
</dbReference>
<reference evidence="17" key="1">
    <citation type="journal article" date="2019" name="Int. J. Syst. Evol. Microbiol.">
        <title>The Global Catalogue of Microorganisms (GCM) 10K type strain sequencing project: providing services to taxonomists for standard genome sequencing and annotation.</title>
        <authorList>
            <consortium name="The Broad Institute Genomics Platform"/>
            <consortium name="The Broad Institute Genome Sequencing Center for Infectious Disease"/>
            <person name="Wu L."/>
            <person name="Ma J."/>
        </authorList>
    </citation>
    <scope>NUCLEOTIDE SEQUENCE [LARGE SCALE GENOMIC DNA]</scope>
    <source>
        <strain evidence="17">CCUG 53270</strain>
    </source>
</reference>
<comment type="subcellular location">
    <subcellularLocation>
        <location evidence="2">Cell membrane</location>
        <topology evidence="2">Multi-pass membrane protein</topology>
    </subcellularLocation>
</comment>
<dbReference type="EMBL" id="JBHTLU010000058">
    <property type="protein sequence ID" value="MFD1225291.1"/>
    <property type="molecule type" value="Genomic_DNA"/>
</dbReference>
<feature type="transmembrane region" description="Helical" evidence="14">
    <location>
        <begin position="102"/>
        <end position="122"/>
    </location>
</feature>
<keyword evidence="11 14" id="KW-1133">Transmembrane helix</keyword>
<comment type="caution">
    <text evidence="16">The sequence shown here is derived from an EMBL/GenBank/DDBJ whole genome shotgun (WGS) entry which is preliminary data.</text>
</comment>
<evidence type="ECO:0000256" key="11">
    <source>
        <dbReference type="ARBA" id="ARBA00022989"/>
    </source>
</evidence>
<evidence type="ECO:0000256" key="3">
    <source>
        <dbReference type="ARBA" id="ARBA00012438"/>
    </source>
</evidence>
<dbReference type="RefSeq" id="WP_345594036.1">
    <property type="nucleotide sequence ID" value="NZ_BAABJG010000052.1"/>
</dbReference>
<dbReference type="InterPro" id="IPR003594">
    <property type="entry name" value="HATPase_dom"/>
</dbReference>
<feature type="transmembrane region" description="Helical" evidence="14">
    <location>
        <begin position="7"/>
        <end position="25"/>
    </location>
</feature>
<evidence type="ECO:0000256" key="7">
    <source>
        <dbReference type="ARBA" id="ARBA00022692"/>
    </source>
</evidence>
<feature type="domain" description="Histidine kinase" evidence="15">
    <location>
        <begin position="218"/>
        <end position="424"/>
    </location>
</feature>
<dbReference type="Pfam" id="PF02518">
    <property type="entry name" value="HATPase_c"/>
    <property type="match status" value="1"/>
</dbReference>
<keyword evidence="5" id="KW-0597">Phosphoprotein</keyword>
<dbReference type="PRINTS" id="PR00344">
    <property type="entry name" value="BCTRLSENSOR"/>
</dbReference>
<dbReference type="GO" id="GO:0005524">
    <property type="term" value="F:ATP binding"/>
    <property type="evidence" value="ECO:0007669"/>
    <property type="project" value="UniProtKB-KW"/>
</dbReference>
<keyword evidence="4" id="KW-1003">Cell membrane</keyword>
<dbReference type="InterPro" id="IPR036097">
    <property type="entry name" value="HisK_dim/P_sf"/>
</dbReference>
<evidence type="ECO:0000313" key="17">
    <source>
        <dbReference type="Proteomes" id="UP001597180"/>
    </source>
</evidence>
<dbReference type="PANTHER" id="PTHR43065">
    <property type="entry name" value="SENSOR HISTIDINE KINASE"/>
    <property type="match status" value="1"/>
</dbReference>
<evidence type="ECO:0000256" key="9">
    <source>
        <dbReference type="ARBA" id="ARBA00022777"/>
    </source>
</evidence>
<evidence type="ECO:0000256" key="1">
    <source>
        <dbReference type="ARBA" id="ARBA00000085"/>
    </source>
</evidence>
<organism evidence="16 17">
    <name type="scientific">Paenibacillus vulneris</name>
    <dbReference type="NCBI Taxonomy" id="1133364"/>
    <lineage>
        <taxon>Bacteria</taxon>
        <taxon>Bacillati</taxon>
        <taxon>Bacillota</taxon>
        <taxon>Bacilli</taxon>
        <taxon>Bacillales</taxon>
        <taxon>Paenibacillaceae</taxon>
        <taxon>Paenibacillus</taxon>
    </lineage>
</organism>
<keyword evidence="17" id="KW-1185">Reference proteome</keyword>
<accession>A0ABW3UY64</accession>
<dbReference type="InterPro" id="IPR003661">
    <property type="entry name" value="HisK_dim/P_dom"/>
</dbReference>
<dbReference type="InterPro" id="IPR005467">
    <property type="entry name" value="His_kinase_dom"/>
</dbReference>
<dbReference type="InterPro" id="IPR011620">
    <property type="entry name" value="Sig_transdc_His_kinase_LytS_TM"/>
</dbReference>
<dbReference type="SMART" id="SM00388">
    <property type="entry name" value="HisKA"/>
    <property type="match status" value="1"/>
</dbReference>
<feature type="transmembrane region" description="Helical" evidence="14">
    <location>
        <begin position="166"/>
        <end position="190"/>
    </location>
</feature>
<feature type="transmembrane region" description="Helical" evidence="14">
    <location>
        <begin position="69"/>
        <end position="96"/>
    </location>
</feature>
<feature type="transmembrane region" description="Helical" evidence="14">
    <location>
        <begin position="40"/>
        <end position="57"/>
    </location>
</feature>
<proteinExistence type="predicted"/>
<evidence type="ECO:0000256" key="5">
    <source>
        <dbReference type="ARBA" id="ARBA00022553"/>
    </source>
</evidence>
<keyword evidence="8" id="KW-0547">Nucleotide-binding</keyword>
<feature type="transmembrane region" description="Helical" evidence="14">
    <location>
        <begin position="134"/>
        <end position="160"/>
    </location>
</feature>
<evidence type="ECO:0000256" key="12">
    <source>
        <dbReference type="ARBA" id="ARBA00023012"/>
    </source>
</evidence>